<evidence type="ECO:0000313" key="2">
    <source>
        <dbReference type="Proteomes" id="UP000006731"/>
    </source>
</evidence>
<name>Q5LC69_BACFN</name>
<sequence length="242" mass="28314">MKKQYPLISVITVSYNAVSTIEDTILSVINQTYTNIEYIIIDGGSADGTVGIIEKYVDRISYWVSEPDKGIYDAMNKGLKVANGDWAIFMGSDDVFFNNKVIMLVIERILIPDNIYYGNVILKTSHKLYPTSIKSAYQLCLNNFCHQAIFYPRTIYKYYFYDVKYKLWADYVYNLNLYALDSTKFKYLDLIISIFNDQGRGSQSKDLLFIQNRLDLIETLWGKKMKYIMKFRYFLSRLVHGF</sequence>
<dbReference type="GO" id="GO:0016758">
    <property type="term" value="F:hexosyltransferase activity"/>
    <property type="evidence" value="ECO:0007669"/>
    <property type="project" value="UniProtKB-ARBA"/>
</dbReference>
<dbReference type="AlphaFoldDB" id="Q5LC69"/>
<dbReference type="BioCyc" id="BFRA272559:G1GHZ-2735-MONOMER"/>
<dbReference type="Proteomes" id="UP000006731">
    <property type="component" value="Chromosome"/>
</dbReference>
<dbReference type="PANTHER" id="PTHR22916:SF67">
    <property type="entry name" value="COLANIC ACID BIOSYNTHESIS GLYCOSYL TRANSFERASE WCAE-RELATED"/>
    <property type="match status" value="1"/>
</dbReference>
<accession>Q5LC69</accession>
<dbReference type="InterPro" id="IPR029044">
    <property type="entry name" value="Nucleotide-diphossugar_trans"/>
</dbReference>
<dbReference type="Gene3D" id="3.90.550.10">
    <property type="entry name" value="Spore Coat Polysaccharide Biosynthesis Protein SpsA, Chain A"/>
    <property type="match status" value="1"/>
</dbReference>
<dbReference type="CDD" id="cd06433">
    <property type="entry name" value="GT_2_WfgS_like"/>
    <property type="match status" value="1"/>
</dbReference>
<dbReference type="Pfam" id="PF00535">
    <property type="entry name" value="Glycos_transf_2"/>
    <property type="match status" value="1"/>
</dbReference>
<dbReference type="EMBL" id="CR626927">
    <property type="protein sequence ID" value="CAH08297.1"/>
    <property type="molecule type" value="Genomic_DNA"/>
</dbReference>
<dbReference type="HOGENOM" id="CLU_025996_21_1_10"/>
<dbReference type="InterPro" id="IPR001173">
    <property type="entry name" value="Glyco_trans_2-like"/>
</dbReference>
<dbReference type="SUPFAM" id="SSF53448">
    <property type="entry name" value="Nucleotide-diphospho-sugar transferases"/>
    <property type="match status" value="1"/>
</dbReference>
<keyword evidence="2" id="KW-1185">Reference proteome</keyword>
<dbReference type="PANTHER" id="PTHR22916">
    <property type="entry name" value="GLYCOSYLTRANSFERASE"/>
    <property type="match status" value="1"/>
</dbReference>
<protein>
    <submittedName>
        <fullName evidence="1">LPS biosynthesis related glycosyltransferase</fullName>
    </submittedName>
</protein>
<gene>
    <name evidence="1" type="ORF">BF9343_2516</name>
</gene>
<reference evidence="1 2" key="1">
    <citation type="journal article" date="2005" name="Science">
        <title>Extensive DNA inversions in the B. fragilis genome control variable gene expression.</title>
        <authorList>
            <person name="Cerdeno-Tarraga A.M."/>
            <person name="Patrick S."/>
            <person name="Crosmann L."/>
            <person name="Blakely G."/>
            <person name="Abratt V."/>
            <person name="Lennard N."/>
            <person name="Duerden B."/>
            <person name="Poxton I."/>
            <person name="Harris B."/>
            <person name="Quail M.A."/>
            <person name="Barron A."/>
            <person name="Clarck L."/>
            <person name="Corton C."/>
            <person name="Doggett J."/>
            <person name="Holden M.T.G."/>
            <person name="Larke N."/>
            <person name="Line A."/>
            <person name="Lord A."/>
            <person name="Norbertczak H."/>
            <person name="Ormond D."/>
            <person name="Price C."/>
            <person name="Rabbinowitsch E."/>
            <person name="Woodward J."/>
            <person name="Barrel B.G."/>
            <person name="Parkhill J."/>
        </authorList>
    </citation>
    <scope>NUCLEOTIDE SEQUENCE [LARGE SCALE GENOMIC DNA]</scope>
    <source>
        <strain evidence="2">ATCC 25285 / DSM 2151 / CCUG 4856 / JCM 11019 / LMG 10263 / NCTC 9343 / Onslow / VPI 2553 / EN-2</strain>
    </source>
</reference>
<evidence type="ECO:0000313" key="1">
    <source>
        <dbReference type="EMBL" id="CAH08297.1"/>
    </source>
</evidence>
<dbReference type="CAZy" id="GT2">
    <property type="family name" value="Glycosyltransferase Family 2"/>
</dbReference>
<proteinExistence type="predicted"/>
<dbReference type="DNASU" id="3287347"/>
<dbReference type="PaxDb" id="272559-BF9343_2516"/>
<dbReference type="RefSeq" id="WP_010993073.1">
    <property type="nucleotide sequence ID" value="NC_003228.3"/>
</dbReference>
<dbReference type="GeneID" id="60368617"/>
<accession>A0A380Z209</accession>
<organism evidence="1 2">
    <name type="scientific">Bacteroides fragilis (strain ATCC 25285 / DSM 2151 / CCUG 4856 / JCM 11019 / LMG 10263 / NCTC 9343 / Onslow / VPI 2553 / EN-2)</name>
    <dbReference type="NCBI Taxonomy" id="272559"/>
    <lineage>
        <taxon>Bacteria</taxon>
        <taxon>Pseudomonadati</taxon>
        <taxon>Bacteroidota</taxon>
        <taxon>Bacteroidia</taxon>
        <taxon>Bacteroidales</taxon>
        <taxon>Bacteroidaceae</taxon>
        <taxon>Bacteroides</taxon>
    </lineage>
</organism>
<dbReference type="KEGG" id="bfs:BF9343_2516"/>
<dbReference type="eggNOG" id="COG0463">
    <property type="taxonomic scope" value="Bacteria"/>
</dbReference>